<dbReference type="Gene3D" id="3.90.640.10">
    <property type="entry name" value="Actin, Chain A, domain 4"/>
    <property type="match status" value="1"/>
</dbReference>
<gene>
    <name evidence="12" type="ORF">NPIL_134961</name>
</gene>
<evidence type="ECO:0000256" key="5">
    <source>
        <dbReference type="ARBA" id="ARBA00022801"/>
    </source>
</evidence>
<dbReference type="FunFam" id="3.30.420.40:FF:000291">
    <property type="entry name" value="Actin, alpha skeletal muscle"/>
    <property type="match status" value="1"/>
</dbReference>
<keyword evidence="13" id="KW-1185">Reference proteome</keyword>
<keyword evidence="3" id="KW-0963">Cytoplasm</keyword>
<comment type="catalytic activity">
    <reaction evidence="10">
        <text>ATP + H2O = ADP + phosphate + H(+)</text>
        <dbReference type="Rhea" id="RHEA:13065"/>
        <dbReference type="ChEBI" id="CHEBI:15377"/>
        <dbReference type="ChEBI" id="CHEBI:15378"/>
        <dbReference type="ChEBI" id="CHEBI:30616"/>
        <dbReference type="ChEBI" id="CHEBI:43474"/>
        <dbReference type="ChEBI" id="CHEBI:456216"/>
    </reaction>
</comment>
<keyword evidence="4" id="KW-0547">Nucleotide-binding</keyword>
<dbReference type="PROSITE" id="PS00406">
    <property type="entry name" value="ACTINS_1"/>
    <property type="match status" value="1"/>
</dbReference>
<dbReference type="GO" id="GO:0005856">
    <property type="term" value="C:cytoskeleton"/>
    <property type="evidence" value="ECO:0007669"/>
    <property type="project" value="UniProtKB-SubCell"/>
</dbReference>
<dbReference type="InterPro" id="IPR020902">
    <property type="entry name" value="Actin/actin-like_CS"/>
</dbReference>
<proteinExistence type="inferred from homology"/>
<comment type="similarity">
    <text evidence="2 11">Belongs to the actin family.</text>
</comment>
<dbReference type="FunFam" id="3.30.420.40:FF:000131">
    <property type="entry name" value="Actin, alpha skeletal muscle"/>
    <property type="match status" value="1"/>
</dbReference>
<comment type="subcellular location">
    <subcellularLocation>
        <location evidence="1">Cytoplasm</location>
        <location evidence="1">Cytoskeleton</location>
    </subcellularLocation>
</comment>
<dbReference type="FunFam" id="3.30.420.40:FF:000058">
    <property type="entry name" value="Putative actin-related protein 5"/>
    <property type="match status" value="1"/>
</dbReference>
<dbReference type="CDD" id="cd10224">
    <property type="entry name" value="ASKHA_NBD_actin"/>
    <property type="match status" value="1"/>
</dbReference>
<name>A0A8X6TTJ4_NEPPI</name>
<dbReference type="Pfam" id="PF00022">
    <property type="entry name" value="Actin"/>
    <property type="match status" value="1"/>
</dbReference>
<keyword evidence="8" id="KW-0558">Oxidation</keyword>
<dbReference type="PANTHER" id="PTHR11937">
    <property type="entry name" value="ACTIN"/>
    <property type="match status" value="1"/>
</dbReference>
<sequence length="490" mass="55346">MDNLFEAHDPQYLGFIESFFDRLSTSNRECHVPTYVENRECSELCAKKKSILSRFYSKCEVCNTLDDVWFFASSAKINQSESPNFQFYHKWKPPNIWSSLQLRKAELIYLLQIKMCDDEVAALVVDNGSGMCKAGFAGDDAPRAVFPSIVGRPRHQGVMVGMGQKDSYVGDEAQSKRGILTLKYPIEHGIVTNWDDMEKIWHHTFYNELRVAPEEHPVLLTEAPLNPKANREKMTQIMFETFNTPAMYVAIQAVLSLYASGRTTGIVLDSGDGVSHTVPIYEGYALPHAILRLDLAGRDLTDYLMKILTERGYSFTTTAEREIVRDIKEKLCYVALDFEQEMATAASSSSLEKSYELPDGQVITIGNERFRCPEALFQPSFLGMESCGIHETTYNSIMKCDVDIRKDLYANTVLSGGTTMYPGIADRMQKEITALAPSTMKIKIIAPPERKYSVWIGGSILASLSTFQQMWISKQEYDESGPSIVHRKCF</sequence>
<dbReference type="InterPro" id="IPR004001">
    <property type="entry name" value="Actin_CS"/>
</dbReference>
<keyword evidence="7" id="KW-0007">Acetylation</keyword>
<dbReference type="PROSITE" id="PS00432">
    <property type="entry name" value="ACTINS_2"/>
    <property type="match status" value="1"/>
</dbReference>
<keyword evidence="5" id="KW-0378">Hydrolase</keyword>
<dbReference type="GO" id="GO:0005524">
    <property type="term" value="F:ATP binding"/>
    <property type="evidence" value="ECO:0007669"/>
    <property type="project" value="UniProtKB-KW"/>
</dbReference>
<organism evidence="12 13">
    <name type="scientific">Nephila pilipes</name>
    <name type="common">Giant wood spider</name>
    <name type="synonym">Nephila maculata</name>
    <dbReference type="NCBI Taxonomy" id="299642"/>
    <lineage>
        <taxon>Eukaryota</taxon>
        <taxon>Metazoa</taxon>
        <taxon>Ecdysozoa</taxon>
        <taxon>Arthropoda</taxon>
        <taxon>Chelicerata</taxon>
        <taxon>Arachnida</taxon>
        <taxon>Araneae</taxon>
        <taxon>Araneomorphae</taxon>
        <taxon>Entelegynae</taxon>
        <taxon>Araneoidea</taxon>
        <taxon>Nephilidae</taxon>
        <taxon>Nephila</taxon>
    </lineage>
</organism>
<dbReference type="GO" id="GO:0048468">
    <property type="term" value="P:cell development"/>
    <property type="evidence" value="ECO:0007669"/>
    <property type="project" value="UniProtKB-ARBA"/>
</dbReference>
<evidence type="ECO:0000256" key="1">
    <source>
        <dbReference type="ARBA" id="ARBA00004245"/>
    </source>
</evidence>
<evidence type="ECO:0000256" key="6">
    <source>
        <dbReference type="ARBA" id="ARBA00022840"/>
    </source>
</evidence>
<dbReference type="FunFam" id="3.90.640.10:FF:000047">
    <property type="entry name" value="Actin, alpha skeletal muscle"/>
    <property type="match status" value="1"/>
</dbReference>
<evidence type="ECO:0000313" key="13">
    <source>
        <dbReference type="Proteomes" id="UP000887013"/>
    </source>
</evidence>
<dbReference type="AlphaFoldDB" id="A0A8X6TTJ4"/>
<keyword evidence="6" id="KW-0067">ATP-binding</keyword>
<dbReference type="InterPro" id="IPR043129">
    <property type="entry name" value="ATPase_NBD"/>
</dbReference>
<dbReference type="SMART" id="SM00268">
    <property type="entry name" value="ACTIN"/>
    <property type="match status" value="1"/>
</dbReference>
<protein>
    <submittedName>
        <fullName evidence="12">Actin, clone 403</fullName>
    </submittedName>
</protein>
<dbReference type="GO" id="GO:0048646">
    <property type="term" value="P:anatomical structure formation involved in morphogenesis"/>
    <property type="evidence" value="ECO:0007669"/>
    <property type="project" value="UniProtKB-ARBA"/>
</dbReference>
<accession>A0A8X6TTJ4</accession>
<comment type="caution">
    <text evidence="12">The sequence shown here is derived from an EMBL/GenBank/DDBJ whole genome shotgun (WGS) entry which is preliminary data.</text>
</comment>
<dbReference type="Gene3D" id="3.30.420.40">
    <property type="match status" value="2"/>
</dbReference>
<dbReference type="InterPro" id="IPR004000">
    <property type="entry name" value="Actin"/>
</dbReference>
<dbReference type="GO" id="GO:0016787">
    <property type="term" value="F:hydrolase activity"/>
    <property type="evidence" value="ECO:0007669"/>
    <property type="project" value="UniProtKB-KW"/>
</dbReference>
<keyword evidence="9" id="KW-0206">Cytoskeleton</keyword>
<dbReference type="SUPFAM" id="SSF53067">
    <property type="entry name" value="Actin-like ATPase domain"/>
    <property type="match status" value="2"/>
</dbReference>
<dbReference type="Proteomes" id="UP000887013">
    <property type="component" value="Unassembled WGS sequence"/>
</dbReference>
<reference evidence="12" key="1">
    <citation type="submission" date="2020-08" db="EMBL/GenBank/DDBJ databases">
        <title>Multicomponent nature underlies the extraordinary mechanical properties of spider dragline silk.</title>
        <authorList>
            <person name="Kono N."/>
            <person name="Nakamura H."/>
            <person name="Mori M."/>
            <person name="Yoshida Y."/>
            <person name="Ohtoshi R."/>
            <person name="Malay A.D."/>
            <person name="Moran D.A.P."/>
            <person name="Tomita M."/>
            <person name="Numata K."/>
            <person name="Arakawa K."/>
        </authorList>
    </citation>
    <scope>NUCLEOTIDE SEQUENCE</scope>
</reference>
<evidence type="ECO:0000256" key="10">
    <source>
        <dbReference type="ARBA" id="ARBA00049360"/>
    </source>
</evidence>
<evidence type="ECO:0000256" key="11">
    <source>
        <dbReference type="RuleBase" id="RU000487"/>
    </source>
</evidence>
<evidence type="ECO:0000256" key="2">
    <source>
        <dbReference type="ARBA" id="ARBA00006752"/>
    </source>
</evidence>
<evidence type="ECO:0000313" key="12">
    <source>
        <dbReference type="EMBL" id="GFT48624.1"/>
    </source>
</evidence>
<evidence type="ECO:0000256" key="3">
    <source>
        <dbReference type="ARBA" id="ARBA00022490"/>
    </source>
</evidence>
<dbReference type="PROSITE" id="PS01132">
    <property type="entry name" value="ACTINS_ACT_LIKE"/>
    <property type="match status" value="1"/>
</dbReference>
<dbReference type="EMBL" id="BMAW01065055">
    <property type="protein sequence ID" value="GFT48624.1"/>
    <property type="molecule type" value="Genomic_DNA"/>
</dbReference>
<evidence type="ECO:0000256" key="4">
    <source>
        <dbReference type="ARBA" id="ARBA00022741"/>
    </source>
</evidence>
<evidence type="ECO:0000256" key="8">
    <source>
        <dbReference type="ARBA" id="ARBA00023097"/>
    </source>
</evidence>
<dbReference type="OrthoDB" id="5132116at2759"/>
<evidence type="ECO:0000256" key="9">
    <source>
        <dbReference type="ARBA" id="ARBA00023212"/>
    </source>
</evidence>
<dbReference type="PRINTS" id="PR00190">
    <property type="entry name" value="ACTIN"/>
</dbReference>
<evidence type="ECO:0000256" key="7">
    <source>
        <dbReference type="ARBA" id="ARBA00022990"/>
    </source>
</evidence>